<dbReference type="RefSeq" id="WP_012829057.1">
    <property type="nucleotide sequence ID" value="NC_013440.1"/>
</dbReference>
<feature type="signal peptide" evidence="2">
    <location>
        <begin position="1"/>
        <end position="42"/>
    </location>
</feature>
<reference evidence="3 4" key="1">
    <citation type="journal article" date="2010" name="Stand. Genomic Sci.">
        <title>Complete genome sequence of Haliangium ochraceum type strain (SMP-2).</title>
        <authorList>
            <consortium name="US DOE Joint Genome Institute (JGI-PGF)"/>
            <person name="Ivanova N."/>
            <person name="Daum C."/>
            <person name="Lang E."/>
            <person name="Abt B."/>
            <person name="Kopitz M."/>
            <person name="Saunders E."/>
            <person name="Lapidus A."/>
            <person name="Lucas S."/>
            <person name="Glavina Del Rio T."/>
            <person name="Nolan M."/>
            <person name="Tice H."/>
            <person name="Copeland A."/>
            <person name="Cheng J.F."/>
            <person name="Chen F."/>
            <person name="Bruce D."/>
            <person name="Goodwin L."/>
            <person name="Pitluck S."/>
            <person name="Mavromatis K."/>
            <person name="Pati A."/>
            <person name="Mikhailova N."/>
            <person name="Chen A."/>
            <person name="Palaniappan K."/>
            <person name="Land M."/>
            <person name="Hauser L."/>
            <person name="Chang Y.J."/>
            <person name="Jeffries C.D."/>
            <person name="Detter J.C."/>
            <person name="Brettin T."/>
            <person name="Rohde M."/>
            <person name="Goker M."/>
            <person name="Bristow J."/>
            <person name="Markowitz V."/>
            <person name="Eisen J.A."/>
            <person name="Hugenholtz P."/>
            <person name="Kyrpides N.C."/>
            <person name="Klenk H.P."/>
        </authorList>
    </citation>
    <scope>NUCLEOTIDE SEQUENCE [LARGE SCALE GENOMIC DNA]</scope>
    <source>
        <strain evidence="4">DSM 14365 / CIP 107738 / JCM 11303 / AJ 13395 / SMP-2</strain>
    </source>
</reference>
<feature type="compositionally biased region" description="Low complexity" evidence="1">
    <location>
        <begin position="245"/>
        <end position="276"/>
    </location>
</feature>
<dbReference type="EMBL" id="CP001804">
    <property type="protein sequence ID" value="ACY16458.1"/>
    <property type="molecule type" value="Genomic_DNA"/>
</dbReference>
<proteinExistence type="predicted"/>
<feature type="region of interest" description="Disordered" evidence="1">
    <location>
        <begin position="40"/>
        <end position="85"/>
    </location>
</feature>
<feature type="region of interest" description="Disordered" evidence="1">
    <location>
        <begin position="245"/>
        <end position="285"/>
    </location>
</feature>
<keyword evidence="4" id="KW-1185">Reference proteome</keyword>
<dbReference type="AlphaFoldDB" id="D0LI79"/>
<gene>
    <name evidence="3" type="ordered locus">Hoch_3959</name>
</gene>
<dbReference type="Proteomes" id="UP000001880">
    <property type="component" value="Chromosome"/>
</dbReference>
<organism evidence="3 4">
    <name type="scientific">Haliangium ochraceum (strain DSM 14365 / JCM 11303 / SMP-2)</name>
    <dbReference type="NCBI Taxonomy" id="502025"/>
    <lineage>
        <taxon>Bacteria</taxon>
        <taxon>Pseudomonadati</taxon>
        <taxon>Myxococcota</taxon>
        <taxon>Polyangia</taxon>
        <taxon>Haliangiales</taxon>
        <taxon>Kofleriaceae</taxon>
        <taxon>Haliangium</taxon>
    </lineage>
</organism>
<evidence type="ECO:0000313" key="4">
    <source>
        <dbReference type="Proteomes" id="UP000001880"/>
    </source>
</evidence>
<sequence length="285" mass="29974">MTASPTPRSALARSRRLCSCSLLALALVVGAFSVLSARPASAAPQAQPPADSAAPAADDADSVGEDGEGEDAEGESAAEDAAPDTEALDIDALRQEYLRLRDELFRSRARAAAVASALYSTQLRVFLDYESARFFTITRSAVRIDGAKVFEDSSGAIGADRAVRFEGFVAPGSHRVAVRIEAIGKDDERFSSTVDNEFAIEAPPGSDVIVRIRARDAGDIAYAWEKKQRGSYKLELDIQVETKARPGAAPAKAATRAPAPAASPANAAATRTLARAGADEDRAQP</sequence>
<keyword evidence="2" id="KW-0732">Signal</keyword>
<dbReference type="HOGENOM" id="CLU_975802_0_0_7"/>
<accession>D0LI79</accession>
<evidence type="ECO:0000256" key="2">
    <source>
        <dbReference type="SAM" id="SignalP"/>
    </source>
</evidence>
<protein>
    <submittedName>
        <fullName evidence="3">Uncharacterized protein</fullName>
    </submittedName>
</protein>
<name>D0LI79_HALO1</name>
<evidence type="ECO:0000313" key="3">
    <source>
        <dbReference type="EMBL" id="ACY16458.1"/>
    </source>
</evidence>
<dbReference type="KEGG" id="hoh:Hoch_3959"/>
<feature type="chain" id="PRO_5003011266" evidence="2">
    <location>
        <begin position="43"/>
        <end position="285"/>
    </location>
</feature>
<feature type="compositionally biased region" description="Acidic residues" evidence="1">
    <location>
        <begin position="58"/>
        <end position="85"/>
    </location>
</feature>
<evidence type="ECO:0000256" key="1">
    <source>
        <dbReference type="SAM" id="MobiDB-lite"/>
    </source>
</evidence>
<dbReference type="STRING" id="502025.Hoch_3959"/>
<feature type="compositionally biased region" description="Low complexity" evidence="1">
    <location>
        <begin position="40"/>
        <end position="57"/>
    </location>
</feature>